<evidence type="ECO:0000313" key="2">
    <source>
        <dbReference type="EMBL" id="QDU92779.1"/>
    </source>
</evidence>
<protein>
    <submittedName>
        <fullName evidence="2">Ycf48-like protein</fullName>
    </submittedName>
</protein>
<name>A0A518DLR7_9BACT</name>
<evidence type="ECO:0000313" key="3">
    <source>
        <dbReference type="Proteomes" id="UP000317648"/>
    </source>
</evidence>
<dbReference type="Proteomes" id="UP000317648">
    <property type="component" value="Chromosome"/>
</dbReference>
<sequence length="380" mass="40645" precursor="true">MKRYPLAGLLALLLMGCLSPLGAAETPEQAAEQEKFRAEIPLGGNFQPMPEEGVFVAAGHGMNVVASRDDGKTWKPVFYAHPCGDHGRWAVWNSVAYTGGVFAIASGWGAPGTILASEDGENWRHLTDGSRKPGRGDNPYDMRTTMELLGVQGSFIMPLEATPDFGKTWFQSSAYGFRDAAGERVKVDLGHPSLACGEYEGGQRVIVIGDLGPGVLSDDLGKTWTPMRVVAEPWEGLGAKGIIAKGNVFLIVKGEGETALRSVDGGMTWQAHPLGVKRPVSRSFGMSIVGDEFWVTGETSKASKDGVTWRDLPADTPSGRIAESDQGTLINVSRKRNSILRSADGGKTWQEVYTFTPHKDATGGAQGFSDVAFGAVKKVD</sequence>
<dbReference type="CDD" id="cd15482">
    <property type="entry name" value="Sialidase_non-viral"/>
    <property type="match status" value="1"/>
</dbReference>
<dbReference type="InterPro" id="IPR015943">
    <property type="entry name" value="WD40/YVTN_repeat-like_dom_sf"/>
</dbReference>
<dbReference type="EMBL" id="CP036433">
    <property type="protein sequence ID" value="QDU92779.1"/>
    <property type="molecule type" value="Genomic_DNA"/>
</dbReference>
<dbReference type="OrthoDB" id="290345at2"/>
<reference evidence="2 3" key="1">
    <citation type="submission" date="2019-02" db="EMBL/GenBank/DDBJ databases">
        <title>Deep-cultivation of Planctomycetes and their phenomic and genomic characterization uncovers novel biology.</title>
        <authorList>
            <person name="Wiegand S."/>
            <person name="Jogler M."/>
            <person name="Boedeker C."/>
            <person name="Pinto D."/>
            <person name="Vollmers J."/>
            <person name="Rivas-Marin E."/>
            <person name="Kohn T."/>
            <person name="Peeters S.H."/>
            <person name="Heuer A."/>
            <person name="Rast P."/>
            <person name="Oberbeckmann S."/>
            <person name="Bunk B."/>
            <person name="Jeske O."/>
            <person name="Meyerdierks A."/>
            <person name="Storesund J.E."/>
            <person name="Kallscheuer N."/>
            <person name="Luecker S."/>
            <person name="Lage O.M."/>
            <person name="Pohl T."/>
            <person name="Merkel B.J."/>
            <person name="Hornburger P."/>
            <person name="Mueller R.-W."/>
            <person name="Bruemmer F."/>
            <person name="Labrenz M."/>
            <person name="Spormann A.M."/>
            <person name="Op den Camp H."/>
            <person name="Overmann J."/>
            <person name="Amann R."/>
            <person name="Jetten M.S.M."/>
            <person name="Mascher T."/>
            <person name="Medema M.H."/>
            <person name="Devos D.P."/>
            <person name="Kaster A.-K."/>
            <person name="Ovreas L."/>
            <person name="Rohde M."/>
            <person name="Galperin M.Y."/>
            <person name="Jogler C."/>
        </authorList>
    </citation>
    <scope>NUCLEOTIDE SEQUENCE [LARGE SCALE GENOMIC DNA]</scope>
    <source>
        <strain evidence="2 3">Pla85_3_4</strain>
    </source>
</reference>
<accession>A0A518DLR7</accession>
<proteinExistence type="predicted"/>
<gene>
    <name evidence="2" type="primary">hcf136</name>
    <name evidence="2" type="ORF">Pla8534_05280</name>
</gene>
<keyword evidence="1" id="KW-0732">Signal</keyword>
<dbReference type="KEGG" id="lcre:Pla8534_05280"/>
<feature type="chain" id="PRO_5022101794" evidence="1">
    <location>
        <begin position="24"/>
        <end position="380"/>
    </location>
</feature>
<dbReference type="PROSITE" id="PS51257">
    <property type="entry name" value="PROKAR_LIPOPROTEIN"/>
    <property type="match status" value="1"/>
</dbReference>
<organism evidence="2 3">
    <name type="scientific">Lignipirellula cremea</name>
    <dbReference type="NCBI Taxonomy" id="2528010"/>
    <lineage>
        <taxon>Bacteria</taxon>
        <taxon>Pseudomonadati</taxon>
        <taxon>Planctomycetota</taxon>
        <taxon>Planctomycetia</taxon>
        <taxon>Pirellulales</taxon>
        <taxon>Pirellulaceae</taxon>
        <taxon>Lignipirellula</taxon>
    </lineage>
</organism>
<evidence type="ECO:0000256" key="1">
    <source>
        <dbReference type="SAM" id="SignalP"/>
    </source>
</evidence>
<feature type="signal peptide" evidence="1">
    <location>
        <begin position="1"/>
        <end position="23"/>
    </location>
</feature>
<dbReference type="Gene3D" id="2.130.10.10">
    <property type="entry name" value="YVTN repeat-like/Quinoprotein amine dehydrogenase"/>
    <property type="match status" value="1"/>
</dbReference>
<dbReference type="RefSeq" id="WP_145049029.1">
    <property type="nucleotide sequence ID" value="NZ_CP036433.1"/>
</dbReference>
<dbReference type="AlphaFoldDB" id="A0A518DLR7"/>
<dbReference type="SUPFAM" id="SSF110296">
    <property type="entry name" value="Oligoxyloglucan reducing end-specific cellobiohydrolase"/>
    <property type="match status" value="1"/>
</dbReference>
<keyword evidence="3" id="KW-1185">Reference proteome</keyword>